<dbReference type="InterPro" id="IPR023198">
    <property type="entry name" value="PGP-like_dom2"/>
</dbReference>
<dbReference type="Gene3D" id="3.40.50.1000">
    <property type="entry name" value="HAD superfamily/HAD-like"/>
    <property type="match status" value="1"/>
</dbReference>
<dbReference type="SUPFAM" id="SSF56784">
    <property type="entry name" value="HAD-like"/>
    <property type="match status" value="1"/>
</dbReference>
<dbReference type="InterPro" id="IPR023214">
    <property type="entry name" value="HAD_sf"/>
</dbReference>
<dbReference type="InterPro" id="IPR006439">
    <property type="entry name" value="HAD-SF_hydro_IA"/>
</dbReference>
<dbReference type="RefSeq" id="WP_145639582.1">
    <property type="nucleotide sequence ID" value="NZ_CP088014.1"/>
</dbReference>
<sequence>MTSLSPGSADALLFDLGRVVIDIDFSKAIACWAGHAGCQPEAIVARYVRDEAYRLHEVGKISDEDYFQSLRSSLGIGISDAQFLEGWNAIFAGEMPDIAELLPRAAKQMPIYAFSNTNRPHIDYFSKEYAGVLGHFRELYLSSSIGLRKPDAEAFDHVVAAIGAPASRIVFFDDLAENIEGARACGLKAVHVTSPMDVGNALRALGI</sequence>
<dbReference type="CDD" id="cd02603">
    <property type="entry name" value="HAD_sEH-N_like"/>
    <property type="match status" value="1"/>
</dbReference>
<dbReference type="GO" id="GO:0016787">
    <property type="term" value="F:hydrolase activity"/>
    <property type="evidence" value="ECO:0007669"/>
    <property type="project" value="UniProtKB-KW"/>
</dbReference>
<organism evidence="1 2">
    <name type="scientific">Bradyrhizobium daqingense</name>
    <dbReference type="NCBI Taxonomy" id="993502"/>
    <lineage>
        <taxon>Bacteria</taxon>
        <taxon>Pseudomonadati</taxon>
        <taxon>Pseudomonadota</taxon>
        <taxon>Alphaproteobacteria</taxon>
        <taxon>Hyphomicrobiales</taxon>
        <taxon>Nitrobacteraceae</taxon>
        <taxon>Bradyrhizobium</taxon>
    </lineage>
</organism>
<protein>
    <submittedName>
        <fullName evidence="1">Putative hydrolase of the HAD superfamily</fullName>
    </submittedName>
</protein>
<dbReference type="PANTHER" id="PTHR43611">
    <property type="entry name" value="ALPHA-D-GLUCOSE 1-PHOSPHATE PHOSPHATASE"/>
    <property type="match status" value="1"/>
</dbReference>
<keyword evidence="2" id="KW-1185">Reference proteome</keyword>
<dbReference type="AlphaFoldDB" id="A0A562KWT4"/>
<comment type="caution">
    <text evidence="1">The sequence shown here is derived from an EMBL/GenBank/DDBJ whole genome shotgun (WGS) entry which is preliminary data.</text>
</comment>
<gene>
    <name evidence="1" type="ORF">IQ17_05190</name>
</gene>
<dbReference type="NCBIfam" id="TIGR01549">
    <property type="entry name" value="HAD-SF-IA-v1"/>
    <property type="match status" value="1"/>
</dbReference>
<dbReference type="Gene3D" id="1.10.150.240">
    <property type="entry name" value="Putative phosphatase, domain 2"/>
    <property type="match status" value="1"/>
</dbReference>
<accession>A0A562KWT4</accession>
<proteinExistence type="predicted"/>
<dbReference type="OrthoDB" id="9807742at2"/>
<evidence type="ECO:0000313" key="2">
    <source>
        <dbReference type="Proteomes" id="UP000317176"/>
    </source>
</evidence>
<dbReference type="NCBIfam" id="TIGR01509">
    <property type="entry name" value="HAD-SF-IA-v3"/>
    <property type="match status" value="1"/>
</dbReference>
<dbReference type="EMBL" id="VLKL01000016">
    <property type="protein sequence ID" value="TWH99889.1"/>
    <property type="molecule type" value="Genomic_DNA"/>
</dbReference>
<dbReference type="Pfam" id="PF00702">
    <property type="entry name" value="Hydrolase"/>
    <property type="match status" value="1"/>
</dbReference>
<keyword evidence="1" id="KW-0378">Hydrolase</keyword>
<dbReference type="PANTHER" id="PTHR43611:SF3">
    <property type="entry name" value="FLAVIN MONONUCLEOTIDE HYDROLASE 1, CHLOROPLATIC"/>
    <property type="match status" value="1"/>
</dbReference>
<name>A0A562KWT4_9BRAD</name>
<reference evidence="1 2" key="1">
    <citation type="journal article" date="2015" name="Stand. Genomic Sci.">
        <title>Genomic Encyclopedia of Bacterial and Archaeal Type Strains, Phase III: the genomes of soil and plant-associated and newly described type strains.</title>
        <authorList>
            <person name="Whitman W.B."/>
            <person name="Woyke T."/>
            <person name="Klenk H.P."/>
            <person name="Zhou Y."/>
            <person name="Lilburn T.G."/>
            <person name="Beck B.J."/>
            <person name="De Vos P."/>
            <person name="Vandamme P."/>
            <person name="Eisen J.A."/>
            <person name="Garrity G."/>
            <person name="Hugenholtz P."/>
            <person name="Kyrpides N.C."/>
        </authorList>
    </citation>
    <scope>NUCLEOTIDE SEQUENCE [LARGE SCALE GENOMIC DNA]</scope>
    <source>
        <strain evidence="1 2">CGMCC 1.10947</strain>
    </source>
</reference>
<evidence type="ECO:0000313" key="1">
    <source>
        <dbReference type="EMBL" id="TWH99889.1"/>
    </source>
</evidence>
<dbReference type="Proteomes" id="UP000317176">
    <property type="component" value="Unassembled WGS sequence"/>
</dbReference>
<dbReference type="InterPro" id="IPR036412">
    <property type="entry name" value="HAD-like_sf"/>
</dbReference>